<sequence length="114" mass="12608">MSPQTFLEEELLDATKNYTYGLAAEGTVVSKTGESAVMKFELLEKVELLIELSDRGFTIAAVRSLEDSPEGSDVEMKATVGTTFETMDSLLLTVSPAFGRRHSEELFRKLSVLR</sequence>
<accession>A0A1Y1WWL5</accession>
<protein>
    <recommendedName>
        <fullName evidence="1">GSKIP domain-containing protein</fullName>
    </recommendedName>
</protein>
<organism evidence="2 4">
    <name type="scientific">Basidiobolus meristosporus CBS 931.73</name>
    <dbReference type="NCBI Taxonomy" id="1314790"/>
    <lineage>
        <taxon>Eukaryota</taxon>
        <taxon>Fungi</taxon>
        <taxon>Fungi incertae sedis</taxon>
        <taxon>Zoopagomycota</taxon>
        <taxon>Entomophthoromycotina</taxon>
        <taxon>Basidiobolomycetes</taxon>
        <taxon>Basidiobolales</taxon>
        <taxon>Basidiobolaceae</taxon>
        <taxon>Basidiobolus</taxon>
    </lineage>
</organism>
<reference evidence="2 4" key="1">
    <citation type="submission" date="2016-07" db="EMBL/GenBank/DDBJ databases">
        <title>Pervasive Adenine N6-methylation of Active Genes in Fungi.</title>
        <authorList>
            <consortium name="DOE Joint Genome Institute"/>
            <person name="Mondo S.J."/>
            <person name="Dannebaum R.O."/>
            <person name="Kuo R.C."/>
            <person name="Labutti K."/>
            <person name="Haridas S."/>
            <person name="Kuo A."/>
            <person name="Salamov A."/>
            <person name="Ahrendt S.R."/>
            <person name="Lipzen A."/>
            <person name="Sullivan W."/>
            <person name="Andreopoulos W.B."/>
            <person name="Clum A."/>
            <person name="Lindquist E."/>
            <person name="Daum C."/>
            <person name="Ramamoorthy G.K."/>
            <person name="Gryganskyi A."/>
            <person name="Culley D."/>
            <person name="Magnuson J.K."/>
            <person name="James T.Y."/>
            <person name="O'Malley M.A."/>
            <person name="Stajich J.E."/>
            <person name="Spatafora J.W."/>
            <person name="Visel A."/>
            <person name="Grigoriev I.V."/>
        </authorList>
    </citation>
    <scope>NUCLEOTIDE SEQUENCE [LARGE SCALE GENOMIC DNA]</scope>
    <source>
        <strain evidence="2 4">CBS 931.73</strain>
    </source>
</reference>
<gene>
    <name evidence="3" type="ORF">K493DRAFT_296598</name>
    <name evidence="2" type="ORF">K493DRAFT_412417</name>
</gene>
<dbReference type="InParanoid" id="A0A1Y1WWL5"/>
<dbReference type="Pfam" id="PF05303">
    <property type="entry name" value="GSKIP_dom"/>
    <property type="match status" value="1"/>
</dbReference>
<keyword evidence="4" id="KW-1185">Reference proteome</keyword>
<evidence type="ECO:0000259" key="1">
    <source>
        <dbReference type="Pfam" id="PF05303"/>
    </source>
</evidence>
<dbReference type="AlphaFoldDB" id="A0A1Y1WWL5"/>
<dbReference type="InterPro" id="IPR023231">
    <property type="entry name" value="GSKIP_dom_sf"/>
</dbReference>
<name>A0A1Y1WWL5_9FUNG</name>
<evidence type="ECO:0000313" key="2">
    <source>
        <dbReference type="EMBL" id="ORX77947.1"/>
    </source>
</evidence>
<dbReference type="Gene3D" id="3.30.2280.10">
    <property type="entry name" value="Hypothetical protein (hspc210)"/>
    <property type="match status" value="1"/>
</dbReference>
<dbReference type="Proteomes" id="UP000193498">
    <property type="component" value="Unassembled WGS sequence"/>
</dbReference>
<dbReference type="SUPFAM" id="SSF103107">
    <property type="entry name" value="Hypothetical protein c14orf129, hspc210"/>
    <property type="match status" value="1"/>
</dbReference>
<comment type="caution">
    <text evidence="2">The sequence shown here is derived from an EMBL/GenBank/DDBJ whole genome shotgun (WGS) entry which is preliminary data.</text>
</comment>
<dbReference type="EMBL" id="MCFE01000027">
    <property type="protein sequence ID" value="ORY05233.1"/>
    <property type="molecule type" value="Genomic_DNA"/>
</dbReference>
<evidence type="ECO:0000313" key="3">
    <source>
        <dbReference type="EMBL" id="ORY05233.1"/>
    </source>
</evidence>
<dbReference type="EMBL" id="MCFE01000852">
    <property type="protein sequence ID" value="ORX77947.1"/>
    <property type="molecule type" value="Genomic_DNA"/>
</dbReference>
<dbReference type="OrthoDB" id="5804279at2759"/>
<feature type="domain" description="GSKIP" evidence="1">
    <location>
        <begin position="29"/>
        <end position="112"/>
    </location>
</feature>
<evidence type="ECO:0000313" key="4">
    <source>
        <dbReference type="Proteomes" id="UP000193498"/>
    </source>
</evidence>
<proteinExistence type="predicted"/>
<dbReference type="InterPro" id="IPR007967">
    <property type="entry name" value="GSKIP_dom"/>
</dbReference>